<dbReference type="GO" id="GO:0036431">
    <property type="term" value="F:dCMP kinase activity"/>
    <property type="evidence" value="ECO:0007669"/>
    <property type="project" value="InterPro"/>
</dbReference>
<dbReference type="PANTHER" id="PTHR21299:SF2">
    <property type="entry name" value="CYTIDYLATE KINASE"/>
    <property type="match status" value="1"/>
</dbReference>
<evidence type="ECO:0000256" key="9">
    <source>
        <dbReference type="SAM" id="MobiDB-lite"/>
    </source>
</evidence>
<evidence type="ECO:0000256" key="5">
    <source>
        <dbReference type="ARBA" id="ARBA00022840"/>
    </source>
</evidence>
<dbReference type="KEGG" id="ccz:CCALI_02614"/>
<dbReference type="Proteomes" id="UP000014227">
    <property type="component" value="Chromosome I"/>
</dbReference>
<comment type="subcellular location">
    <subcellularLocation>
        <location evidence="8">Cytoplasm</location>
    </subcellularLocation>
</comment>
<keyword evidence="5 8" id="KW-0067">ATP-binding</keyword>
<dbReference type="PANTHER" id="PTHR21299">
    <property type="entry name" value="CYTIDYLATE KINASE/PANTOATE-BETA-ALANINE LIGASE"/>
    <property type="match status" value="1"/>
</dbReference>
<dbReference type="FunCoup" id="S0F030">
    <property type="interactions" value="250"/>
</dbReference>
<feature type="binding site" evidence="8">
    <location>
        <begin position="7"/>
        <end position="15"/>
    </location>
    <ligand>
        <name>ATP</name>
        <dbReference type="ChEBI" id="CHEBI:30616"/>
    </ligand>
</feature>
<evidence type="ECO:0000256" key="2">
    <source>
        <dbReference type="ARBA" id="ARBA00022679"/>
    </source>
</evidence>
<evidence type="ECO:0000259" key="10">
    <source>
        <dbReference type="Pfam" id="PF02224"/>
    </source>
</evidence>
<keyword evidence="4 8" id="KW-0418">Kinase</keyword>
<dbReference type="InterPro" id="IPR027417">
    <property type="entry name" value="P-loop_NTPase"/>
</dbReference>
<dbReference type="Gene3D" id="3.40.50.300">
    <property type="entry name" value="P-loop containing nucleotide triphosphate hydrolases"/>
    <property type="match status" value="1"/>
</dbReference>
<evidence type="ECO:0000256" key="6">
    <source>
        <dbReference type="ARBA" id="ARBA00047615"/>
    </source>
</evidence>
<dbReference type="GO" id="GO:0005829">
    <property type="term" value="C:cytosol"/>
    <property type="evidence" value="ECO:0007669"/>
    <property type="project" value="TreeGrafter"/>
</dbReference>
<comment type="catalytic activity">
    <reaction evidence="7 8">
        <text>CMP + ATP = CDP + ADP</text>
        <dbReference type="Rhea" id="RHEA:11600"/>
        <dbReference type="ChEBI" id="CHEBI:30616"/>
        <dbReference type="ChEBI" id="CHEBI:58069"/>
        <dbReference type="ChEBI" id="CHEBI:60377"/>
        <dbReference type="ChEBI" id="CHEBI:456216"/>
        <dbReference type="EC" id="2.7.4.25"/>
    </reaction>
</comment>
<dbReference type="NCBIfam" id="TIGR00017">
    <property type="entry name" value="cmk"/>
    <property type="match status" value="1"/>
</dbReference>
<dbReference type="EC" id="2.7.4.25" evidence="8"/>
<keyword evidence="12" id="KW-1185">Reference proteome</keyword>
<name>S0F030_CHTCT</name>
<dbReference type="OrthoDB" id="9807434at2"/>
<keyword evidence="8" id="KW-0963">Cytoplasm</keyword>
<dbReference type="GO" id="GO:0005524">
    <property type="term" value="F:ATP binding"/>
    <property type="evidence" value="ECO:0007669"/>
    <property type="project" value="UniProtKB-UniRule"/>
</dbReference>
<comment type="catalytic activity">
    <reaction evidence="6 8">
        <text>dCMP + ATP = dCDP + ADP</text>
        <dbReference type="Rhea" id="RHEA:25094"/>
        <dbReference type="ChEBI" id="CHEBI:30616"/>
        <dbReference type="ChEBI" id="CHEBI:57566"/>
        <dbReference type="ChEBI" id="CHEBI:58593"/>
        <dbReference type="ChEBI" id="CHEBI:456216"/>
        <dbReference type="EC" id="2.7.4.25"/>
    </reaction>
</comment>
<protein>
    <recommendedName>
        <fullName evidence="8">Cytidylate kinase</fullName>
        <shortName evidence="8">CK</shortName>
        <ecNumber evidence="8">2.7.4.25</ecNumber>
    </recommendedName>
    <alternativeName>
        <fullName evidence="8">Cytidine monophosphate kinase</fullName>
        <shortName evidence="8">CMP kinase</shortName>
    </alternativeName>
</protein>
<evidence type="ECO:0000313" key="12">
    <source>
        <dbReference type="Proteomes" id="UP000014227"/>
    </source>
</evidence>
<dbReference type="InterPro" id="IPR011994">
    <property type="entry name" value="Cytidylate_kinase_dom"/>
</dbReference>
<evidence type="ECO:0000313" key="11">
    <source>
        <dbReference type="EMBL" id="CCW36407.1"/>
    </source>
</evidence>
<dbReference type="GO" id="GO:0015949">
    <property type="term" value="P:nucleobase-containing small molecule interconversion"/>
    <property type="evidence" value="ECO:0007669"/>
    <property type="project" value="TreeGrafter"/>
</dbReference>
<dbReference type="CDD" id="cd02020">
    <property type="entry name" value="CMPK"/>
    <property type="match status" value="1"/>
</dbReference>
<keyword evidence="2 8" id="KW-0808">Transferase</keyword>
<dbReference type="PATRIC" id="fig|1303518.3.peg.2717"/>
<comment type="similarity">
    <text evidence="1 8">Belongs to the cytidylate kinase family. Type 1 subfamily.</text>
</comment>
<dbReference type="GO" id="GO:0036430">
    <property type="term" value="F:CMP kinase activity"/>
    <property type="evidence" value="ECO:0007669"/>
    <property type="project" value="RHEA"/>
</dbReference>
<dbReference type="eggNOG" id="COG0283">
    <property type="taxonomic scope" value="Bacteria"/>
</dbReference>
<evidence type="ECO:0000256" key="7">
    <source>
        <dbReference type="ARBA" id="ARBA00048478"/>
    </source>
</evidence>
<feature type="compositionally biased region" description="Basic and acidic residues" evidence="9">
    <location>
        <begin position="176"/>
        <end position="200"/>
    </location>
</feature>
<dbReference type="InParanoid" id="S0F030"/>
<accession>S0F030</accession>
<keyword evidence="3 8" id="KW-0547">Nucleotide-binding</keyword>
<dbReference type="Pfam" id="PF02224">
    <property type="entry name" value="Cytidylate_kin"/>
    <property type="match status" value="1"/>
</dbReference>
<evidence type="ECO:0000256" key="3">
    <source>
        <dbReference type="ARBA" id="ARBA00022741"/>
    </source>
</evidence>
<reference evidence="12" key="1">
    <citation type="submission" date="2013-03" db="EMBL/GenBank/DDBJ databases">
        <title>Genome sequence of Chthonomonas calidirosea, the first sequenced genome from the Armatimonadetes phylum (formally candidate division OP10).</title>
        <authorList>
            <person name="Lee K.C.Y."/>
            <person name="Morgan X.C."/>
            <person name="Dunfield P.F."/>
            <person name="Tamas I."/>
            <person name="Houghton K.M."/>
            <person name="Vyssotski M."/>
            <person name="Ryan J.L.J."/>
            <person name="Lagutin K."/>
            <person name="McDonald I.R."/>
            <person name="Stott M.B."/>
        </authorList>
    </citation>
    <scope>NUCLEOTIDE SEQUENCE [LARGE SCALE GENOMIC DNA]</scope>
    <source>
        <strain evidence="12">DSM 23976 / ICMP 18418 / T49</strain>
    </source>
</reference>
<proteinExistence type="inferred from homology"/>
<dbReference type="GO" id="GO:0006220">
    <property type="term" value="P:pyrimidine nucleotide metabolic process"/>
    <property type="evidence" value="ECO:0007669"/>
    <property type="project" value="UniProtKB-UniRule"/>
</dbReference>
<sequence>MIVTIDGPAGAGKSSVARKLAQALGYTYLDTGAMYRAVAWMALRQNIALSDAETLAELARTLPIRFGPLSPDGIQQVWIGEGDDAEEVTNAIRTPEVSQAASIISTHSPVRKALVKRQRQMALAAENGVVLEGRDTGTVVVPEAELKIFLTASPQERARRRAAELRAQGLEVSEEAMLKEQEERDVRDSQRTDSPLRRAPDAILLNTDGLDLDAVVQQILRLHEERCGQSQCGVSEA</sequence>
<feature type="region of interest" description="Disordered" evidence="9">
    <location>
        <begin position="174"/>
        <end position="200"/>
    </location>
</feature>
<dbReference type="STRING" id="454171.CP488_01477"/>
<dbReference type="EMBL" id="HF951689">
    <property type="protein sequence ID" value="CCW36407.1"/>
    <property type="molecule type" value="Genomic_DNA"/>
</dbReference>
<dbReference type="HAMAP" id="MF_00238">
    <property type="entry name" value="Cytidyl_kinase_type1"/>
    <property type="match status" value="1"/>
</dbReference>
<dbReference type="HOGENOM" id="CLU_079959_0_0_0"/>
<dbReference type="AlphaFoldDB" id="S0F030"/>
<gene>
    <name evidence="8" type="primary">cmk</name>
    <name evidence="11" type="ORF">CCALI_02614</name>
</gene>
<evidence type="ECO:0000256" key="1">
    <source>
        <dbReference type="ARBA" id="ARBA00009427"/>
    </source>
</evidence>
<dbReference type="InterPro" id="IPR003136">
    <property type="entry name" value="Cytidylate_kin"/>
</dbReference>
<organism evidence="11 12">
    <name type="scientific">Chthonomonas calidirosea (strain DSM 23976 / ICMP 18418 / T49)</name>
    <dbReference type="NCBI Taxonomy" id="1303518"/>
    <lineage>
        <taxon>Bacteria</taxon>
        <taxon>Bacillati</taxon>
        <taxon>Armatimonadota</taxon>
        <taxon>Chthonomonadia</taxon>
        <taxon>Chthonomonadales</taxon>
        <taxon>Chthonomonadaceae</taxon>
        <taxon>Chthonomonas</taxon>
    </lineage>
</organism>
<feature type="domain" description="Cytidylate kinase" evidence="10">
    <location>
        <begin position="3"/>
        <end position="223"/>
    </location>
</feature>
<dbReference type="SUPFAM" id="SSF52540">
    <property type="entry name" value="P-loop containing nucleoside triphosphate hydrolases"/>
    <property type="match status" value="1"/>
</dbReference>
<evidence type="ECO:0000256" key="4">
    <source>
        <dbReference type="ARBA" id="ARBA00022777"/>
    </source>
</evidence>
<evidence type="ECO:0000256" key="8">
    <source>
        <dbReference type="HAMAP-Rule" id="MF_00238"/>
    </source>
</evidence>